<dbReference type="Proteomes" id="UP000451354">
    <property type="component" value="Chromosome"/>
</dbReference>
<dbReference type="InterPro" id="IPR041664">
    <property type="entry name" value="AAA_16"/>
</dbReference>
<dbReference type="Pfam" id="PF13191">
    <property type="entry name" value="AAA_16"/>
    <property type="match status" value="1"/>
</dbReference>
<dbReference type="PRINTS" id="PR00038">
    <property type="entry name" value="HTHLUXR"/>
</dbReference>
<dbReference type="SUPFAM" id="SSF46894">
    <property type="entry name" value="C-terminal effector domain of the bipartite response regulators"/>
    <property type="match status" value="1"/>
</dbReference>
<proteinExistence type="predicted"/>
<evidence type="ECO:0000259" key="3">
    <source>
        <dbReference type="PROSITE" id="PS50043"/>
    </source>
</evidence>
<protein>
    <submittedName>
        <fullName evidence="4">AAA family ATPase</fullName>
    </submittedName>
</protein>
<dbReference type="InterPro" id="IPR000792">
    <property type="entry name" value="Tscrpt_reg_LuxR_C"/>
</dbReference>
<dbReference type="OrthoDB" id="483at2"/>
<dbReference type="Gene3D" id="1.10.10.10">
    <property type="entry name" value="Winged helix-like DNA-binding domain superfamily/Winged helix DNA-binding domain"/>
    <property type="match status" value="1"/>
</dbReference>
<name>A0A6M5U9J0_9MICO</name>
<dbReference type="GO" id="GO:0005524">
    <property type="term" value="F:ATP binding"/>
    <property type="evidence" value="ECO:0007669"/>
    <property type="project" value="UniProtKB-KW"/>
</dbReference>
<dbReference type="InterPro" id="IPR036388">
    <property type="entry name" value="WH-like_DNA-bd_sf"/>
</dbReference>
<dbReference type="EMBL" id="CP052757">
    <property type="protein sequence ID" value="QJW35146.1"/>
    <property type="molecule type" value="Genomic_DNA"/>
</dbReference>
<gene>
    <name evidence="4" type="ORF">FIC82_001915</name>
</gene>
<dbReference type="SMART" id="SM00421">
    <property type="entry name" value="HTH_LUXR"/>
    <property type="match status" value="1"/>
</dbReference>
<dbReference type="Gene3D" id="3.40.50.300">
    <property type="entry name" value="P-loop containing nucleotide triphosphate hydrolases"/>
    <property type="match status" value="1"/>
</dbReference>
<evidence type="ECO:0000256" key="2">
    <source>
        <dbReference type="ARBA" id="ARBA00022840"/>
    </source>
</evidence>
<evidence type="ECO:0000313" key="5">
    <source>
        <dbReference type="Proteomes" id="UP000451354"/>
    </source>
</evidence>
<dbReference type="InterPro" id="IPR027417">
    <property type="entry name" value="P-loop_NTPase"/>
</dbReference>
<dbReference type="KEGG" id="cprt:FIC82_001915"/>
<keyword evidence="2" id="KW-0067">ATP-binding</keyword>
<dbReference type="GO" id="GO:0005737">
    <property type="term" value="C:cytoplasm"/>
    <property type="evidence" value="ECO:0007669"/>
    <property type="project" value="TreeGrafter"/>
</dbReference>
<evidence type="ECO:0000256" key="1">
    <source>
        <dbReference type="ARBA" id="ARBA00022741"/>
    </source>
</evidence>
<dbReference type="GO" id="GO:0006355">
    <property type="term" value="P:regulation of DNA-templated transcription"/>
    <property type="evidence" value="ECO:0007669"/>
    <property type="project" value="InterPro"/>
</dbReference>
<reference evidence="5" key="1">
    <citation type="journal article" date="2022" name="Int. J. Syst. Evol. Microbiol.">
        <title>Cellulosimicrobium protaetiae sp. nov., isolated from the gut of the larva of Protaetia brevitarsis seulensis.</title>
        <authorList>
            <person name="Le Han H."/>
            <person name="Nguyen T.T.H."/>
            <person name="Li Z."/>
            <person name="Shin N.R."/>
            <person name="Kim S.G."/>
        </authorList>
    </citation>
    <scope>NUCLEOTIDE SEQUENCE [LARGE SCALE GENOMIC DNA]</scope>
    <source>
        <strain evidence="5">BI34</strain>
    </source>
</reference>
<dbReference type="RefSeq" id="WP_154797353.1">
    <property type="nucleotide sequence ID" value="NZ_CP052757.1"/>
</dbReference>
<dbReference type="PANTHER" id="PTHR16305">
    <property type="entry name" value="TESTICULAR SOLUBLE ADENYLYL CYCLASE"/>
    <property type="match status" value="1"/>
</dbReference>
<dbReference type="GO" id="GO:0003677">
    <property type="term" value="F:DNA binding"/>
    <property type="evidence" value="ECO:0007669"/>
    <property type="project" value="InterPro"/>
</dbReference>
<dbReference type="PROSITE" id="PS50043">
    <property type="entry name" value="HTH_LUXR_2"/>
    <property type="match status" value="1"/>
</dbReference>
<dbReference type="SUPFAM" id="SSF52540">
    <property type="entry name" value="P-loop containing nucleoside triphosphate hydrolases"/>
    <property type="match status" value="1"/>
</dbReference>
<organism evidence="4 5">
    <name type="scientific">Cellulosimicrobium protaetiae</name>
    <dbReference type="NCBI Taxonomy" id="2587808"/>
    <lineage>
        <taxon>Bacteria</taxon>
        <taxon>Bacillati</taxon>
        <taxon>Actinomycetota</taxon>
        <taxon>Actinomycetes</taxon>
        <taxon>Micrococcales</taxon>
        <taxon>Promicromonosporaceae</taxon>
        <taxon>Cellulosimicrobium</taxon>
    </lineage>
</organism>
<feature type="domain" description="HTH luxR-type" evidence="3">
    <location>
        <begin position="855"/>
        <end position="923"/>
    </location>
</feature>
<keyword evidence="1" id="KW-0547">Nucleotide-binding</keyword>
<dbReference type="GO" id="GO:0004016">
    <property type="term" value="F:adenylate cyclase activity"/>
    <property type="evidence" value="ECO:0007669"/>
    <property type="project" value="TreeGrafter"/>
</dbReference>
<accession>A0A6M5U9J0</accession>
<evidence type="ECO:0000313" key="4">
    <source>
        <dbReference type="EMBL" id="QJW35146.1"/>
    </source>
</evidence>
<dbReference type="Pfam" id="PF00196">
    <property type="entry name" value="GerE"/>
    <property type="match status" value="1"/>
</dbReference>
<dbReference type="AlphaFoldDB" id="A0A6M5U9J0"/>
<dbReference type="PANTHER" id="PTHR16305:SF35">
    <property type="entry name" value="TRANSCRIPTIONAL ACTIVATOR DOMAIN"/>
    <property type="match status" value="1"/>
</dbReference>
<keyword evidence="5" id="KW-1185">Reference proteome</keyword>
<dbReference type="CDD" id="cd06170">
    <property type="entry name" value="LuxR_C_like"/>
    <property type="match status" value="1"/>
</dbReference>
<sequence>MGTRTAEVLGQDLVGRERELHVLDDLLAGARAGHAQVVVLRGDAGVGKTALLRRLEVVAHGCTVLRVTGARSESGLAYAGLHQLVAPMSSRFDRLPRPQAAALRAALGLGDDGRAPDPFLVGLAVLGLLTDSGARRPTVCLVDDAHRLDPASIDVLAFVCRRLAGDAVLVALATSTWPESDVLEGFPELEVTGLADRDARRLLQTVVPGPLDDGVLRRVVSEAGGNPRVLLDVSHGLAVDRLGGGIATGAPGARPREVPTALIDRIERLPEPARRLLLVVAAEPRHDPVAIWRAASSLGLGPADAAPAEADGLLDVGGARFDNPLVRSAVYRHAAADERRAAHQALAGTTDPELDPDRHVWHLAHATAGYDEDVAVALERSAERAVAHGGLAAAAAIRELAVGVTREPGLRAERALRAAEDMLRSGALARARQLLAVAEATGSGTRHAADVYRLRAHLAALQGDQEAESLLAAARRLEPVDPTRARTVYRDAFATALVRGRLARRDGVVAVARAVGAARARSSSDDDPTCALLGGLASTVVSGPGEGAPELRAALDAFVGGAVPSEDPAGWLALATLAAGALWDDAVWRDLSARTITVARANGRLPVLLDALTSRTTLELLSGDLPAAQLLAREAAAVATATHGEHPSSGDLLVAAWRGDEHEVAALVVDDAGRAADSGDGAWSTLRSWSSAVLHNARRDHARALAAAEEGSAHPEELPVATWSAVELVEAAARAGAPARGRDAARRVAEVASASGTDWAAGAAELCRALVSAGTEAEKGYRGAIDRLSRTPLRFVLARAHLLYGEWLRGADRRADAREQLGRAHEMFAEMGAQGFADRARRELVAAGVHALRRSGAAATELTEQEAEIARLTALGHTNPEIAARLFLSPRTVEWHLRKIFSKLGVGSRKEVRKAIGWAVEERMAG</sequence>
<dbReference type="InterPro" id="IPR016032">
    <property type="entry name" value="Sig_transdc_resp-reg_C-effctor"/>
</dbReference>